<comment type="caution">
    <text evidence="4">The sequence shown here is derived from an EMBL/GenBank/DDBJ whole genome shotgun (WGS) entry which is preliminary data.</text>
</comment>
<keyword evidence="1 2" id="KW-0238">DNA-binding</keyword>
<dbReference type="Gene3D" id="1.10.357.10">
    <property type="entry name" value="Tetracycline Repressor, domain 2"/>
    <property type="match status" value="1"/>
</dbReference>
<evidence type="ECO:0000256" key="2">
    <source>
        <dbReference type="PROSITE-ProRule" id="PRU00335"/>
    </source>
</evidence>
<dbReference type="SUPFAM" id="SSF46689">
    <property type="entry name" value="Homeodomain-like"/>
    <property type="match status" value="1"/>
</dbReference>
<organism evidence="4 5">
    <name type="scientific">Rhodococcoides yunnanense</name>
    <dbReference type="NCBI Taxonomy" id="278209"/>
    <lineage>
        <taxon>Bacteria</taxon>
        <taxon>Bacillati</taxon>
        <taxon>Actinomycetota</taxon>
        <taxon>Actinomycetes</taxon>
        <taxon>Mycobacteriales</taxon>
        <taxon>Nocardiaceae</taxon>
        <taxon>Rhodococcoides</taxon>
    </lineage>
</organism>
<name>A0ABU4B6L8_9NOCA</name>
<evidence type="ECO:0000313" key="5">
    <source>
        <dbReference type="Proteomes" id="UP001185755"/>
    </source>
</evidence>
<feature type="domain" description="HTH tetR-type" evidence="3">
    <location>
        <begin position="7"/>
        <end position="67"/>
    </location>
</feature>
<dbReference type="Proteomes" id="UP001185755">
    <property type="component" value="Unassembled WGS sequence"/>
</dbReference>
<proteinExistence type="predicted"/>
<dbReference type="InterPro" id="IPR009057">
    <property type="entry name" value="Homeodomain-like_sf"/>
</dbReference>
<evidence type="ECO:0000256" key="1">
    <source>
        <dbReference type="ARBA" id="ARBA00023125"/>
    </source>
</evidence>
<reference evidence="4 5" key="1">
    <citation type="submission" date="2023-10" db="EMBL/GenBank/DDBJ databases">
        <title>Development of a sustainable strategy for remediation of hydrocarbon-contaminated territories based on the waste exchange concept.</title>
        <authorList>
            <person name="Krivoruchko A."/>
        </authorList>
    </citation>
    <scope>NUCLEOTIDE SEQUENCE [LARGE SCALE GENOMIC DNA]</scope>
    <source>
        <strain evidence="4 5">IEGM 1323</strain>
    </source>
</reference>
<gene>
    <name evidence="4" type="ORF">R3P96_00630</name>
</gene>
<evidence type="ECO:0000259" key="3">
    <source>
        <dbReference type="PROSITE" id="PS50977"/>
    </source>
</evidence>
<dbReference type="InterPro" id="IPR001647">
    <property type="entry name" value="HTH_TetR"/>
</dbReference>
<feature type="DNA-binding region" description="H-T-H motif" evidence="2">
    <location>
        <begin position="30"/>
        <end position="49"/>
    </location>
</feature>
<dbReference type="EMBL" id="JAWLJX010000001">
    <property type="protein sequence ID" value="MDV6259833.1"/>
    <property type="molecule type" value="Genomic_DNA"/>
</dbReference>
<sequence>MGSSKSRLSRSAWVDAAAVALRTVGPAAVSVEPLARSLGATKGSFYWHFSNRDELLRAALEAWESADTVGIIAAIDDSASSSMDKVRRLIAIVLGTGTGRGELEMLFGADHPEVKAVVGRVTKARIGYIEKLLGDSGFSPAIAKRRALLAYSVYLGQAQLEFGAPEVLPKTAASRRALENEFMDILIGS</sequence>
<dbReference type="Pfam" id="PF00440">
    <property type="entry name" value="TetR_N"/>
    <property type="match status" value="1"/>
</dbReference>
<evidence type="ECO:0000313" key="4">
    <source>
        <dbReference type="EMBL" id="MDV6259833.1"/>
    </source>
</evidence>
<dbReference type="PROSITE" id="PS50977">
    <property type="entry name" value="HTH_TETR_2"/>
    <property type="match status" value="1"/>
</dbReference>
<accession>A0ABU4B6L8</accession>
<dbReference type="RefSeq" id="WP_317562734.1">
    <property type="nucleotide sequence ID" value="NZ_JAWLJX010000001.1"/>
</dbReference>
<protein>
    <submittedName>
        <fullName evidence="4">TetR/AcrR family transcriptional regulator</fullName>
    </submittedName>
</protein>
<keyword evidence="5" id="KW-1185">Reference proteome</keyword>